<keyword evidence="3" id="KW-1185">Reference proteome</keyword>
<dbReference type="PANTHER" id="PTHR28096:SF1">
    <property type="entry name" value="PROTEIN FAF1"/>
    <property type="match status" value="1"/>
</dbReference>
<reference evidence="2 3" key="1">
    <citation type="journal article" date="2023" name="Commun. Biol.">
        <title>Genome analysis of Parmales, the sister group of diatoms, reveals the evolutionary specialization of diatoms from phago-mixotrophs to photoautotrophs.</title>
        <authorList>
            <person name="Ban H."/>
            <person name="Sato S."/>
            <person name="Yoshikawa S."/>
            <person name="Yamada K."/>
            <person name="Nakamura Y."/>
            <person name="Ichinomiya M."/>
            <person name="Sato N."/>
            <person name="Blanc-Mathieu R."/>
            <person name="Endo H."/>
            <person name="Kuwata A."/>
            <person name="Ogata H."/>
        </authorList>
    </citation>
    <scope>NUCLEOTIDE SEQUENCE [LARGE SCALE GENOMIC DNA]</scope>
</reference>
<evidence type="ECO:0000313" key="3">
    <source>
        <dbReference type="Proteomes" id="UP001165060"/>
    </source>
</evidence>
<sequence length="160" mass="17939">KRPPPRVLSCPDAFTGSAPAPHTPTPYLGNKKPRATHEGKVLKCKKDFDDMFREVQGVGATRFTGYQRKLHREAEYEKAVGKPLKRARVPQNILAGMIRKQEKREGKAAKLAKEAGIVTDKKREGKERGFSERNRKEREVQGPSPNPGFMKGGVLYVKKS</sequence>
<dbReference type="InterPro" id="IPR053030">
    <property type="entry name" value="Ribosomal_biogenesis_FAF1-like"/>
</dbReference>
<name>A0ABQ6N5T2_9STRA</name>
<dbReference type="Proteomes" id="UP001165060">
    <property type="component" value="Unassembled WGS sequence"/>
</dbReference>
<evidence type="ECO:0000256" key="1">
    <source>
        <dbReference type="SAM" id="MobiDB-lite"/>
    </source>
</evidence>
<accession>A0ABQ6N5T2</accession>
<evidence type="ECO:0000313" key="2">
    <source>
        <dbReference type="EMBL" id="GMI40341.1"/>
    </source>
</evidence>
<dbReference type="PANTHER" id="PTHR28096">
    <property type="entry name" value="PROTEIN FAF1"/>
    <property type="match status" value="1"/>
</dbReference>
<dbReference type="EMBL" id="BRYB01000927">
    <property type="protein sequence ID" value="GMI40341.1"/>
    <property type="molecule type" value="Genomic_DNA"/>
</dbReference>
<feature type="non-terminal residue" evidence="2">
    <location>
        <position position="1"/>
    </location>
</feature>
<protein>
    <submittedName>
        <fullName evidence="2">Uncharacterized protein</fullName>
    </submittedName>
</protein>
<organism evidence="2 3">
    <name type="scientific">Tetraparma gracilis</name>
    <dbReference type="NCBI Taxonomy" id="2962635"/>
    <lineage>
        <taxon>Eukaryota</taxon>
        <taxon>Sar</taxon>
        <taxon>Stramenopiles</taxon>
        <taxon>Ochrophyta</taxon>
        <taxon>Bolidophyceae</taxon>
        <taxon>Parmales</taxon>
        <taxon>Triparmaceae</taxon>
        <taxon>Tetraparma</taxon>
    </lineage>
</organism>
<dbReference type="InterPro" id="IPR027973">
    <property type="entry name" value="FSAF1-like"/>
</dbReference>
<feature type="region of interest" description="Disordered" evidence="1">
    <location>
        <begin position="1"/>
        <end position="38"/>
    </location>
</feature>
<gene>
    <name evidence="2" type="ORF">TeGR_g9515</name>
</gene>
<dbReference type="Pfam" id="PF15375">
    <property type="entry name" value="FSAF1"/>
    <property type="match status" value="1"/>
</dbReference>
<feature type="compositionally biased region" description="Basic and acidic residues" evidence="1">
    <location>
        <begin position="100"/>
        <end position="140"/>
    </location>
</feature>
<proteinExistence type="predicted"/>
<comment type="caution">
    <text evidence="2">The sequence shown here is derived from an EMBL/GenBank/DDBJ whole genome shotgun (WGS) entry which is preliminary data.</text>
</comment>
<feature type="region of interest" description="Disordered" evidence="1">
    <location>
        <begin position="100"/>
        <end position="160"/>
    </location>
</feature>